<reference evidence="1 2" key="1">
    <citation type="submission" date="2013-01" db="EMBL/GenBank/DDBJ databases">
        <authorList>
            <person name="Harkins D.M."/>
            <person name="Durkin A.S."/>
            <person name="Brinkac L.M."/>
            <person name="Haft D.H."/>
            <person name="Selengut J.D."/>
            <person name="Sanka R."/>
            <person name="DePew J."/>
            <person name="Purushe J."/>
            <person name="Picardeau M."/>
            <person name="Werts C."/>
            <person name="Goarant C."/>
            <person name="Vinetz J.M."/>
            <person name="Sutton G.G."/>
            <person name="Nierman W.C."/>
            <person name="Fouts D.E."/>
        </authorList>
    </citation>
    <scope>NUCLEOTIDE SEQUENCE [LARGE SCALE GENOMIC DNA]</scope>
    <source>
        <strain evidence="1 2">Verdun HP</strain>
    </source>
</reference>
<protein>
    <submittedName>
        <fullName evidence="1">Uncharacterized protein</fullName>
    </submittedName>
</protein>
<accession>M6R5D5</accession>
<dbReference type="Proteomes" id="UP000012092">
    <property type="component" value="Unassembled WGS sequence"/>
</dbReference>
<evidence type="ECO:0000313" key="1">
    <source>
        <dbReference type="EMBL" id="EMO03347.1"/>
    </source>
</evidence>
<evidence type="ECO:0000313" key="2">
    <source>
        <dbReference type="Proteomes" id="UP000012092"/>
    </source>
</evidence>
<organism evidence="1 2">
    <name type="scientific">Leptospira interrogans serovar Icterohaemorrhagiae str. Verdun HP</name>
    <dbReference type="NCBI Taxonomy" id="1049910"/>
    <lineage>
        <taxon>Bacteria</taxon>
        <taxon>Pseudomonadati</taxon>
        <taxon>Spirochaetota</taxon>
        <taxon>Spirochaetia</taxon>
        <taxon>Leptospirales</taxon>
        <taxon>Leptospiraceae</taxon>
        <taxon>Leptospira</taxon>
    </lineage>
</organism>
<name>M6R5D5_LEPIR</name>
<comment type="caution">
    <text evidence="1">The sequence shown here is derived from an EMBL/GenBank/DDBJ whole genome shotgun (WGS) entry which is preliminary data.</text>
</comment>
<dbReference type="EMBL" id="AHNZ02000879">
    <property type="protein sequence ID" value="EMO03347.1"/>
    <property type="molecule type" value="Genomic_DNA"/>
</dbReference>
<sequence>MFVAVLAKDLILSTAQNLQFLLYSFRIFSTSNFIYKLTFKIT</sequence>
<proteinExistence type="predicted"/>
<dbReference type="AlphaFoldDB" id="M6R5D5"/>
<gene>
    <name evidence="1" type="ORF">LEP1GSC116_0655</name>
</gene>